<dbReference type="OrthoDB" id="4826719at2"/>
<dbReference type="RefSeq" id="WP_034626173.1">
    <property type="nucleotide sequence ID" value="NZ_AXNT01000019.1"/>
</dbReference>
<evidence type="ECO:0000313" key="1">
    <source>
        <dbReference type="EMBL" id="KGM03262.1"/>
    </source>
</evidence>
<protein>
    <submittedName>
        <fullName evidence="1">Uncharacterized protein</fullName>
    </submittedName>
</protein>
<dbReference type="EMBL" id="AXNT01000019">
    <property type="protein sequence ID" value="KGM03262.1"/>
    <property type="molecule type" value="Genomic_DNA"/>
</dbReference>
<evidence type="ECO:0000313" key="2">
    <source>
        <dbReference type="Proteomes" id="UP000029833"/>
    </source>
</evidence>
<name>A0A0A0BAU7_9CELL</name>
<keyword evidence="2" id="KW-1185">Reference proteome</keyword>
<accession>A0A0A0BAU7</accession>
<reference evidence="1 2" key="1">
    <citation type="submission" date="2013-10" db="EMBL/GenBank/DDBJ databases">
        <authorList>
            <person name="Wang G."/>
            <person name="Zhuang W."/>
        </authorList>
    </citation>
    <scope>NUCLEOTIDE SEQUENCE [LARGE SCALE GENOMIC DNA]</scope>
    <source>
        <strain evidence="1 2">DSM 20118</strain>
    </source>
</reference>
<sequence>MNADDALAAVVRELWALGASLGRPPEPTPEVDPWDEADPYPVGDVVAVVAFGGSPSVVVRLDRLGEDEITIEDVLDVDVPRRDVVAAVESVLTGQAWIERPRLPALLRWVGVMFGSAFPGSVRIPGGDERTYSAPLPAAVSSGWLARLPSVEEPGRDARRWHRP</sequence>
<gene>
    <name evidence="1" type="ORF">Q760_07140</name>
</gene>
<dbReference type="AlphaFoldDB" id="A0A0A0BAU7"/>
<proteinExistence type="predicted"/>
<dbReference type="Proteomes" id="UP000029833">
    <property type="component" value="Unassembled WGS sequence"/>
</dbReference>
<organism evidence="1 2">
    <name type="scientific">Cellulomonas cellasea DSM 20118</name>
    <dbReference type="NCBI Taxonomy" id="1408250"/>
    <lineage>
        <taxon>Bacteria</taxon>
        <taxon>Bacillati</taxon>
        <taxon>Actinomycetota</taxon>
        <taxon>Actinomycetes</taxon>
        <taxon>Micrococcales</taxon>
        <taxon>Cellulomonadaceae</taxon>
        <taxon>Cellulomonas</taxon>
    </lineage>
</organism>
<comment type="caution">
    <text evidence="1">The sequence shown here is derived from an EMBL/GenBank/DDBJ whole genome shotgun (WGS) entry which is preliminary data.</text>
</comment>